<dbReference type="AlphaFoldDB" id="A0A397VBP0"/>
<keyword evidence="2" id="KW-1185">Reference proteome</keyword>
<organism evidence="1 2">
    <name type="scientific">Gigaspora rosea</name>
    <dbReference type="NCBI Taxonomy" id="44941"/>
    <lineage>
        <taxon>Eukaryota</taxon>
        <taxon>Fungi</taxon>
        <taxon>Fungi incertae sedis</taxon>
        <taxon>Mucoromycota</taxon>
        <taxon>Glomeromycotina</taxon>
        <taxon>Glomeromycetes</taxon>
        <taxon>Diversisporales</taxon>
        <taxon>Gigasporaceae</taxon>
        <taxon>Gigaspora</taxon>
    </lineage>
</organism>
<gene>
    <name evidence="1" type="ORF">C2G38_2180591</name>
</gene>
<evidence type="ECO:0000313" key="1">
    <source>
        <dbReference type="EMBL" id="RIB19904.1"/>
    </source>
</evidence>
<sequence>MSSPTDEEINDPFLGFCCELIENTYDDGEFKDRLNCALPILYERLNNSIRYLLGLIVTDTDIESIENHNAYTREYQKIKKVRHDDNGNNNIEYMYESTDEQLEIYEFVKLFYAREEAGFRAFDARVSYIRD</sequence>
<dbReference type="EMBL" id="QKWP01000446">
    <property type="protein sequence ID" value="RIB19904.1"/>
    <property type="molecule type" value="Genomic_DNA"/>
</dbReference>
<comment type="caution">
    <text evidence="1">The sequence shown here is derived from an EMBL/GenBank/DDBJ whole genome shotgun (WGS) entry which is preliminary data.</text>
</comment>
<dbReference type="Proteomes" id="UP000266673">
    <property type="component" value="Unassembled WGS sequence"/>
</dbReference>
<name>A0A397VBP0_9GLOM</name>
<reference evidence="1 2" key="1">
    <citation type="submission" date="2018-06" db="EMBL/GenBank/DDBJ databases">
        <title>Comparative genomics reveals the genomic features of Rhizophagus irregularis, R. cerebriforme, R. diaphanum and Gigaspora rosea, and their symbiotic lifestyle signature.</title>
        <authorList>
            <person name="Morin E."/>
            <person name="San Clemente H."/>
            <person name="Chen E.C.H."/>
            <person name="De La Providencia I."/>
            <person name="Hainaut M."/>
            <person name="Kuo A."/>
            <person name="Kohler A."/>
            <person name="Murat C."/>
            <person name="Tang N."/>
            <person name="Roy S."/>
            <person name="Loubradou J."/>
            <person name="Henrissat B."/>
            <person name="Grigoriev I.V."/>
            <person name="Corradi N."/>
            <person name="Roux C."/>
            <person name="Martin F.M."/>
        </authorList>
    </citation>
    <scope>NUCLEOTIDE SEQUENCE [LARGE SCALE GENOMIC DNA]</scope>
    <source>
        <strain evidence="1 2">DAOM 194757</strain>
    </source>
</reference>
<proteinExistence type="predicted"/>
<accession>A0A397VBP0</accession>
<protein>
    <submittedName>
        <fullName evidence="1">Uncharacterized protein</fullName>
    </submittedName>
</protein>
<evidence type="ECO:0000313" key="2">
    <source>
        <dbReference type="Proteomes" id="UP000266673"/>
    </source>
</evidence>